<gene>
    <name evidence="2" type="ORF">AVEN_272115_1</name>
</gene>
<evidence type="ECO:0000313" key="3">
    <source>
        <dbReference type="Proteomes" id="UP000499080"/>
    </source>
</evidence>
<accession>A0A4Y2KAC8</accession>
<organism evidence="2 3">
    <name type="scientific">Araneus ventricosus</name>
    <name type="common">Orbweaver spider</name>
    <name type="synonym">Epeira ventricosa</name>
    <dbReference type="NCBI Taxonomy" id="182803"/>
    <lineage>
        <taxon>Eukaryota</taxon>
        <taxon>Metazoa</taxon>
        <taxon>Ecdysozoa</taxon>
        <taxon>Arthropoda</taxon>
        <taxon>Chelicerata</taxon>
        <taxon>Arachnida</taxon>
        <taxon>Araneae</taxon>
        <taxon>Araneomorphae</taxon>
        <taxon>Entelegynae</taxon>
        <taxon>Araneoidea</taxon>
        <taxon>Araneidae</taxon>
        <taxon>Araneus</taxon>
    </lineage>
</organism>
<dbReference type="AlphaFoldDB" id="A0A4Y2KAC8"/>
<reference evidence="2 3" key="1">
    <citation type="journal article" date="2019" name="Sci. Rep.">
        <title>Orb-weaving spider Araneus ventricosus genome elucidates the spidroin gene catalogue.</title>
        <authorList>
            <person name="Kono N."/>
            <person name="Nakamura H."/>
            <person name="Ohtoshi R."/>
            <person name="Moran D.A.P."/>
            <person name="Shinohara A."/>
            <person name="Yoshida Y."/>
            <person name="Fujiwara M."/>
            <person name="Mori M."/>
            <person name="Tomita M."/>
            <person name="Arakawa K."/>
        </authorList>
    </citation>
    <scope>NUCLEOTIDE SEQUENCE [LARGE SCALE GENOMIC DNA]</scope>
</reference>
<protein>
    <submittedName>
        <fullName evidence="2">Uncharacterized protein</fullName>
    </submittedName>
</protein>
<dbReference type="EMBL" id="BGPR01004402">
    <property type="protein sequence ID" value="GBM99257.1"/>
    <property type="molecule type" value="Genomic_DNA"/>
</dbReference>
<proteinExistence type="predicted"/>
<name>A0A4Y2KAC8_ARAVE</name>
<evidence type="ECO:0000313" key="2">
    <source>
        <dbReference type="EMBL" id="GBM99257.1"/>
    </source>
</evidence>
<keyword evidence="3" id="KW-1185">Reference proteome</keyword>
<dbReference type="Proteomes" id="UP000499080">
    <property type="component" value="Unassembled WGS sequence"/>
</dbReference>
<feature type="region of interest" description="Disordered" evidence="1">
    <location>
        <begin position="86"/>
        <end position="120"/>
    </location>
</feature>
<evidence type="ECO:0000256" key="1">
    <source>
        <dbReference type="SAM" id="MobiDB-lite"/>
    </source>
</evidence>
<comment type="caution">
    <text evidence="2">The sequence shown here is derived from an EMBL/GenBank/DDBJ whole genome shotgun (WGS) entry which is preliminary data.</text>
</comment>
<sequence>MGGKWDEKGGCQIQNGRVVTRLQFYRYDLAIRKIFSILHAIEFPSYAQHGRVAVLKMKPKKLYKLRRFSNMEEGKFKELIENNNQEMTNKELDDQVTPAVSESNDSAEEDRAPLTYKKLN</sequence>